<gene>
    <name evidence="3" type="ORF">PCOR1329_LOCUS2660</name>
</gene>
<feature type="chain" id="PRO_5047042260" evidence="2">
    <location>
        <begin position="21"/>
        <end position="121"/>
    </location>
</feature>
<keyword evidence="4" id="KW-1185">Reference proteome</keyword>
<feature type="signal peptide" evidence="2">
    <location>
        <begin position="1"/>
        <end position="20"/>
    </location>
</feature>
<evidence type="ECO:0000256" key="1">
    <source>
        <dbReference type="SAM" id="MobiDB-lite"/>
    </source>
</evidence>
<accession>A0ABN9PJS5</accession>
<feature type="region of interest" description="Disordered" evidence="1">
    <location>
        <begin position="102"/>
        <end position="121"/>
    </location>
</feature>
<comment type="caution">
    <text evidence="3">The sequence shown here is derived from an EMBL/GenBank/DDBJ whole genome shotgun (WGS) entry which is preliminary data.</text>
</comment>
<reference evidence="3" key="1">
    <citation type="submission" date="2023-10" db="EMBL/GenBank/DDBJ databases">
        <authorList>
            <person name="Chen Y."/>
            <person name="Shah S."/>
            <person name="Dougan E. K."/>
            <person name="Thang M."/>
            <person name="Chan C."/>
        </authorList>
    </citation>
    <scope>NUCLEOTIDE SEQUENCE [LARGE SCALE GENOMIC DNA]</scope>
</reference>
<organism evidence="3 4">
    <name type="scientific">Prorocentrum cordatum</name>
    <dbReference type="NCBI Taxonomy" id="2364126"/>
    <lineage>
        <taxon>Eukaryota</taxon>
        <taxon>Sar</taxon>
        <taxon>Alveolata</taxon>
        <taxon>Dinophyceae</taxon>
        <taxon>Prorocentrales</taxon>
        <taxon>Prorocentraceae</taxon>
        <taxon>Prorocentrum</taxon>
    </lineage>
</organism>
<sequence length="121" mass="13178">MRAAGARCAWLWAAVLRAAAGPQAVDQVQQEVRYIWPTAVWSLPLVGTSNDGSAKLGLPEGSEGDDVLYGKLAALGENGFERYRTVIMPMELKLDARFQEELGGAEDDGSHSRRARRPHNA</sequence>
<evidence type="ECO:0000256" key="2">
    <source>
        <dbReference type="SAM" id="SignalP"/>
    </source>
</evidence>
<feature type="compositionally biased region" description="Basic residues" evidence="1">
    <location>
        <begin position="112"/>
        <end position="121"/>
    </location>
</feature>
<dbReference type="Proteomes" id="UP001189429">
    <property type="component" value="Unassembled WGS sequence"/>
</dbReference>
<evidence type="ECO:0000313" key="3">
    <source>
        <dbReference type="EMBL" id="CAK0791875.1"/>
    </source>
</evidence>
<keyword evidence="2" id="KW-0732">Signal</keyword>
<name>A0ABN9PJS5_9DINO</name>
<evidence type="ECO:0000313" key="4">
    <source>
        <dbReference type="Proteomes" id="UP001189429"/>
    </source>
</evidence>
<dbReference type="EMBL" id="CAUYUJ010000672">
    <property type="protein sequence ID" value="CAK0791875.1"/>
    <property type="molecule type" value="Genomic_DNA"/>
</dbReference>
<protein>
    <submittedName>
        <fullName evidence="3">Uncharacterized protein</fullName>
    </submittedName>
</protein>
<proteinExistence type="predicted"/>